<evidence type="ECO:0000313" key="1">
    <source>
        <dbReference type="EMBL" id="KAI0049698.1"/>
    </source>
</evidence>
<reference evidence="1" key="2">
    <citation type="journal article" date="2022" name="New Phytol.">
        <title>Evolutionary transition to the ectomycorrhizal habit in the genomes of a hyperdiverse lineage of mushroom-forming fungi.</title>
        <authorList>
            <person name="Looney B."/>
            <person name="Miyauchi S."/>
            <person name="Morin E."/>
            <person name="Drula E."/>
            <person name="Courty P.E."/>
            <person name="Kohler A."/>
            <person name="Kuo A."/>
            <person name="LaButti K."/>
            <person name="Pangilinan J."/>
            <person name="Lipzen A."/>
            <person name="Riley R."/>
            <person name="Andreopoulos W."/>
            <person name="He G."/>
            <person name="Johnson J."/>
            <person name="Nolan M."/>
            <person name="Tritt A."/>
            <person name="Barry K.W."/>
            <person name="Grigoriev I.V."/>
            <person name="Nagy L.G."/>
            <person name="Hibbett D."/>
            <person name="Henrissat B."/>
            <person name="Matheny P.B."/>
            <person name="Labbe J."/>
            <person name="Martin F.M."/>
        </authorList>
    </citation>
    <scope>NUCLEOTIDE SEQUENCE</scope>
    <source>
        <strain evidence="1">FP105234-sp</strain>
    </source>
</reference>
<organism evidence="1 2">
    <name type="scientific">Auriscalpium vulgare</name>
    <dbReference type="NCBI Taxonomy" id="40419"/>
    <lineage>
        <taxon>Eukaryota</taxon>
        <taxon>Fungi</taxon>
        <taxon>Dikarya</taxon>
        <taxon>Basidiomycota</taxon>
        <taxon>Agaricomycotina</taxon>
        <taxon>Agaricomycetes</taxon>
        <taxon>Russulales</taxon>
        <taxon>Auriscalpiaceae</taxon>
        <taxon>Auriscalpium</taxon>
    </lineage>
</organism>
<name>A0ACB8S0P2_9AGAM</name>
<keyword evidence="2" id="KW-1185">Reference proteome</keyword>
<gene>
    <name evidence="1" type="ORF">FA95DRAFT_819263</name>
</gene>
<dbReference type="Proteomes" id="UP000814033">
    <property type="component" value="Unassembled WGS sequence"/>
</dbReference>
<reference evidence="1" key="1">
    <citation type="submission" date="2021-02" db="EMBL/GenBank/DDBJ databases">
        <authorList>
            <consortium name="DOE Joint Genome Institute"/>
            <person name="Ahrendt S."/>
            <person name="Looney B.P."/>
            <person name="Miyauchi S."/>
            <person name="Morin E."/>
            <person name="Drula E."/>
            <person name="Courty P.E."/>
            <person name="Chicoki N."/>
            <person name="Fauchery L."/>
            <person name="Kohler A."/>
            <person name="Kuo A."/>
            <person name="Labutti K."/>
            <person name="Pangilinan J."/>
            <person name="Lipzen A."/>
            <person name="Riley R."/>
            <person name="Andreopoulos W."/>
            <person name="He G."/>
            <person name="Johnson J."/>
            <person name="Barry K.W."/>
            <person name="Grigoriev I.V."/>
            <person name="Nagy L."/>
            <person name="Hibbett D."/>
            <person name="Henrissat B."/>
            <person name="Matheny P.B."/>
            <person name="Labbe J."/>
            <person name="Martin F."/>
        </authorList>
    </citation>
    <scope>NUCLEOTIDE SEQUENCE</scope>
    <source>
        <strain evidence="1">FP105234-sp</strain>
    </source>
</reference>
<comment type="caution">
    <text evidence="1">The sequence shown here is derived from an EMBL/GenBank/DDBJ whole genome shotgun (WGS) entry which is preliminary data.</text>
</comment>
<protein>
    <submittedName>
        <fullName evidence="1">Uncharacterized protein</fullName>
    </submittedName>
</protein>
<proteinExistence type="predicted"/>
<accession>A0ACB8S0P2</accession>
<evidence type="ECO:0000313" key="2">
    <source>
        <dbReference type="Proteomes" id="UP000814033"/>
    </source>
</evidence>
<sequence length="73" mass="8028">MRLSTILGGSLLAVSVPWLALADAHAHAPARRHHEIANRPRGDLAKRFSNARFTFYDITTALPAARTLARKPL</sequence>
<dbReference type="EMBL" id="MU275870">
    <property type="protein sequence ID" value="KAI0049698.1"/>
    <property type="molecule type" value="Genomic_DNA"/>
</dbReference>